<protein>
    <submittedName>
        <fullName evidence="2">Uncharacterized protein</fullName>
    </submittedName>
</protein>
<reference evidence="2 3" key="1">
    <citation type="journal article" date="2017" name="Curr. Biol.">
        <title>The Evolution of Venom by Co-option of Single-Copy Genes.</title>
        <authorList>
            <person name="Martinson E.O."/>
            <person name="Mrinalini"/>
            <person name="Kelkar Y.D."/>
            <person name="Chang C.H."/>
            <person name="Werren J.H."/>
        </authorList>
    </citation>
    <scope>NUCLEOTIDE SEQUENCE [LARGE SCALE GENOMIC DNA]</scope>
    <source>
        <strain evidence="2 3">Alberta</strain>
        <tissue evidence="2">Whole body</tissue>
    </source>
</reference>
<sequence>MLGRGREEGPAKATEVGAGFSAVGGFYGAHWSGMQGCHAVPPNTGMHLWDSIPTTIRLSKSLDGDLPDLVEDSDSDEGQHIDVAFIPNEYDSSDGDSDGDPNEDTLSNELPSGSYEHVKSTYTSTQKLLEPNHKYSWKNDALNDISPHVESNFNISPISSLQSKNALELFEVFFSKSMKNHIIEATSENHFDLCMDDLEKFITIIMITIFNSRKSIRDYWSKKRILQCPNHMDLKAAQ</sequence>
<keyword evidence="3" id="KW-1185">Reference proteome</keyword>
<name>A0A232FK35_9HYME</name>
<evidence type="ECO:0000313" key="2">
    <source>
        <dbReference type="EMBL" id="OXU30900.1"/>
    </source>
</evidence>
<comment type="caution">
    <text evidence="2">The sequence shown here is derived from an EMBL/GenBank/DDBJ whole genome shotgun (WGS) entry which is preliminary data.</text>
</comment>
<accession>A0A232FK35</accession>
<dbReference type="AlphaFoldDB" id="A0A232FK35"/>
<dbReference type="Proteomes" id="UP000215335">
    <property type="component" value="Unassembled WGS sequence"/>
</dbReference>
<gene>
    <name evidence="2" type="ORF">TSAR_011504</name>
</gene>
<evidence type="ECO:0000256" key="1">
    <source>
        <dbReference type="SAM" id="MobiDB-lite"/>
    </source>
</evidence>
<feature type="region of interest" description="Disordered" evidence="1">
    <location>
        <begin position="87"/>
        <end position="115"/>
    </location>
</feature>
<dbReference type="EMBL" id="NNAY01000109">
    <property type="protein sequence ID" value="OXU30900.1"/>
    <property type="molecule type" value="Genomic_DNA"/>
</dbReference>
<evidence type="ECO:0000313" key="3">
    <source>
        <dbReference type="Proteomes" id="UP000215335"/>
    </source>
</evidence>
<proteinExistence type="predicted"/>
<feature type="compositionally biased region" description="Acidic residues" evidence="1">
    <location>
        <begin position="91"/>
        <end position="103"/>
    </location>
</feature>
<organism evidence="2 3">
    <name type="scientific">Trichomalopsis sarcophagae</name>
    <dbReference type="NCBI Taxonomy" id="543379"/>
    <lineage>
        <taxon>Eukaryota</taxon>
        <taxon>Metazoa</taxon>
        <taxon>Ecdysozoa</taxon>
        <taxon>Arthropoda</taxon>
        <taxon>Hexapoda</taxon>
        <taxon>Insecta</taxon>
        <taxon>Pterygota</taxon>
        <taxon>Neoptera</taxon>
        <taxon>Endopterygota</taxon>
        <taxon>Hymenoptera</taxon>
        <taxon>Apocrita</taxon>
        <taxon>Proctotrupomorpha</taxon>
        <taxon>Chalcidoidea</taxon>
        <taxon>Pteromalidae</taxon>
        <taxon>Pteromalinae</taxon>
        <taxon>Trichomalopsis</taxon>
    </lineage>
</organism>